<protein>
    <submittedName>
        <fullName evidence="3">Hydrogenase-4 subunit G</fullName>
    </submittedName>
</protein>
<dbReference type="InterPro" id="IPR037232">
    <property type="entry name" value="NADH_quin_OxRdtase_su_C/D-like"/>
</dbReference>
<gene>
    <name evidence="3" type="ORF">AN926_06205</name>
</gene>
<evidence type="ECO:0000313" key="4">
    <source>
        <dbReference type="Proteomes" id="UP000053099"/>
    </source>
</evidence>
<sequence length="443" mass="49196">MEKVMEALREGRPVALFPYGDRVLLWVEHPGGQKGALGLTEAFLLGERRRFPSLAAEFPALDWFERALWERGFEPVGHPGLKPLRRHDLPYTFREFPLLHEVPVGPVHAGIIEPGHFRFSVLGERIVNLEIRLGYQHRGLLSLMPGKGAEAALLLVERAGSEPVAHAMAFAEAWERALGWEAPSRAQHLRRAALELERAFGHLGHLAGLFTDIGYAYGATQVGRIRALLQGELDRLTGHRYGRNFLRVGGVWREGQPDLEAIAAYREELARLLPRLLKNPQVLDRMRYVGEVRRAEALALGFVGPTARASGVGRDLRQDDPLYPDFTPVVRQGGDVLSRAQVYAEESLKALDYALFFLRHLPAGPLALDPPLGEGEALARVEAGRGEVVWFVRVEAGKVVMAEGVDPSFKNWRALELAVRGEGLPDFPLCNKSFDLSYAGSDL</sequence>
<dbReference type="InterPro" id="IPR029014">
    <property type="entry name" value="NiFe-Hase_large"/>
</dbReference>
<dbReference type="GO" id="GO:0016651">
    <property type="term" value="F:oxidoreductase activity, acting on NAD(P)H"/>
    <property type="evidence" value="ECO:0007669"/>
    <property type="project" value="InterPro"/>
</dbReference>
<dbReference type="PATRIC" id="fig|37636.3.peg.303"/>
<dbReference type="GO" id="GO:0048038">
    <property type="term" value="F:quinone binding"/>
    <property type="evidence" value="ECO:0007669"/>
    <property type="project" value="InterPro"/>
</dbReference>
<feature type="domain" description="NADH-quinone oxidoreductase subunit D" evidence="2">
    <location>
        <begin position="218"/>
        <end position="367"/>
    </location>
</feature>
<dbReference type="Gene3D" id="1.10.645.10">
    <property type="entry name" value="Cytochrome-c3 Hydrogenase, chain B"/>
    <property type="match status" value="1"/>
</dbReference>
<dbReference type="GO" id="GO:0051287">
    <property type="term" value="F:NAD binding"/>
    <property type="evidence" value="ECO:0007669"/>
    <property type="project" value="InterPro"/>
</dbReference>
<dbReference type="SUPFAM" id="SSF56762">
    <property type="entry name" value="HydB/Nqo4-like"/>
    <property type="match status" value="1"/>
</dbReference>
<comment type="caution">
    <text evidence="3">The sequence shown here is derived from an EMBL/GenBank/DDBJ whole genome shotgun (WGS) entry which is preliminary data.</text>
</comment>
<dbReference type="InterPro" id="IPR001135">
    <property type="entry name" value="NADH_Q_OxRdtase_suD"/>
</dbReference>
<keyword evidence="1" id="KW-0560">Oxidoreductase</keyword>
<evidence type="ECO:0000256" key="1">
    <source>
        <dbReference type="ARBA" id="ARBA00023002"/>
    </source>
</evidence>
<name>A0A0N0ZQX0_THESC</name>
<accession>A0A0N0ZQX0</accession>
<dbReference type="InterPro" id="IPR052197">
    <property type="entry name" value="ComplexI_49kDa-like"/>
</dbReference>
<dbReference type="Pfam" id="PF00346">
    <property type="entry name" value="Complex1_49kDa"/>
    <property type="match status" value="1"/>
</dbReference>
<dbReference type="PANTHER" id="PTHR43485">
    <property type="entry name" value="HYDROGENASE-4 COMPONENT G"/>
    <property type="match status" value="1"/>
</dbReference>
<dbReference type="PANTHER" id="PTHR43485:SF1">
    <property type="entry name" value="FORMATE HYDROGENLYASE SUBUNIT 5-RELATED"/>
    <property type="match status" value="1"/>
</dbReference>
<reference evidence="3 4" key="1">
    <citation type="submission" date="2015-09" db="EMBL/GenBank/DDBJ databases">
        <title>Draft genome sequence of Thermus scotoductus strain K1 isolated from a geothermal spring in Nagorno-Karabakh, Armenia.</title>
        <authorList>
            <person name="Saghatelyan A."/>
            <person name="Poghosyan L."/>
            <person name="Panosyan H."/>
            <person name="Birkeland N.-K."/>
        </authorList>
    </citation>
    <scope>NUCLEOTIDE SEQUENCE [LARGE SCALE GENOMIC DNA]</scope>
    <source>
        <strain evidence="3 4">K1</strain>
    </source>
</reference>
<evidence type="ECO:0000313" key="3">
    <source>
        <dbReference type="EMBL" id="KPD31583.1"/>
    </source>
</evidence>
<evidence type="ECO:0000259" key="2">
    <source>
        <dbReference type="Pfam" id="PF00346"/>
    </source>
</evidence>
<dbReference type="AlphaFoldDB" id="A0A0N0ZQX0"/>
<organism evidence="3 4">
    <name type="scientific">Thermus scotoductus</name>
    <dbReference type="NCBI Taxonomy" id="37636"/>
    <lineage>
        <taxon>Bacteria</taxon>
        <taxon>Thermotogati</taxon>
        <taxon>Deinococcota</taxon>
        <taxon>Deinococci</taxon>
        <taxon>Thermales</taxon>
        <taxon>Thermaceae</taxon>
        <taxon>Thermus</taxon>
    </lineage>
</organism>
<dbReference type="EMBL" id="LJJR01000014">
    <property type="protein sequence ID" value="KPD31583.1"/>
    <property type="molecule type" value="Genomic_DNA"/>
</dbReference>
<dbReference type="Proteomes" id="UP000053099">
    <property type="component" value="Unassembled WGS sequence"/>
</dbReference>
<dbReference type="SUPFAM" id="SSF143243">
    <property type="entry name" value="Nqo5-like"/>
    <property type="match status" value="1"/>
</dbReference>
<proteinExistence type="predicted"/>